<dbReference type="Proteomes" id="UP001163046">
    <property type="component" value="Unassembled WGS sequence"/>
</dbReference>
<keyword evidence="2" id="KW-1185">Reference proteome</keyword>
<evidence type="ECO:0000313" key="1">
    <source>
        <dbReference type="EMBL" id="KAJ7359026.1"/>
    </source>
</evidence>
<sequence>MITKGEEDILILRPLDIHTGDYQKKQHGYRVRTSSFRVSWSSKSVQEKINGVTDAASRRRCALAYTQLIRDNRSDYNKFIQMRDVAQKNPWPYEIYSNEAYKGIECALWPNLYYSHDLCESHIDGTASRQSGKSPT</sequence>
<comment type="caution">
    <text evidence="1">The sequence shown here is derived from an EMBL/GenBank/DDBJ whole genome shotgun (WGS) entry which is preliminary data.</text>
</comment>
<name>A0A9X0CK83_9CNID</name>
<dbReference type="AlphaFoldDB" id="A0A9X0CK83"/>
<dbReference type="OrthoDB" id="416437at2759"/>
<accession>A0A9X0CK83</accession>
<evidence type="ECO:0000313" key="2">
    <source>
        <dbReference type="Proteomes" id="UP001163046"/>
    </source>
</evidence>
<gene>
    <name evidence="1" type="ORF">OS493_019933</name>
</gene>
<dbReference type="EMBL" id="MU827313">
    <property type="protein sequence ID" value="KAJ7359026.1"/>
    <property type="molecule type" value="Genomic_DNA"/>
</dbReference>
<protein>
    <submittedName>
        <fullName evidence="1">Uncharacterized protein</fullName>
    </submittedName>
</protein>
<proteinExistence type="predicted"/>
<reference evidence="1" key="1">
    <citation type="submission" date="2023-01" db="EMBL/GenBank/DDBJ databases">
        <title>Genome assembly of the deep-sea coral Lophelia pertusa.</title>
        <authorList>
            <person name="Herrera S."/>
            <person name="Cordes E."/>
        </authorList>
    </citation>
    <scope>NUCLEOTIDE SEQUENCE</scope>
    <source>
        <strain evidence="1">USNM1676648</strain>
        <tissue evidence="1">Polyp</tissue>
    </source>
</reference>
<organism evidence="1 2">
    <name type="scientific">Desmophyllum pertusum</name>
    <dbReference type="NCBI Taxonomy" id="174260"/>
    <lineage>
        <taxon>Eukaryota</taxon>
        <taxon>Metazoa</taxon>
        <taxon>Cnidaria</taxon>
        <taxon>Anthozoa</taxon>
        <taxon>Hexacorallia</taxon>
        <taxon>Scleractinia</taxon>
        <taxon>Caryophylliina</taxon>
        <taxon>Caryophylliidae</taxon>
        <taxon>Desmophyllum</taxon>
    </lineage>
</organism>